<organism evidence="1 2">
    <name type="scientific">Marinobacter nauticus</name>
    <name type="common">Marinobacter hydrocarbonoclasticus</name>
    <name type="synonym">Marinobacter aquaeolei</name>
    <dbReference type="NCBI Taxonomy" id="2743"/>
    <lineage>
        <taxon>Bacteria</taxon>
        <taxon>Pseudomonadati</taxon>
        <taxon>Pseudomonadota</taxon>
        <taxon>Gammaproteobacteria</taxon>
        <taxon>Pseudomonadales</taxon>
        <taxon>Marinobacteraceae</taxon>
        <taxon>Marinobacter</taxon>
    </lineage>
</organism>
<reference evidence="1 2" key="1">
    <citation type="submission" date="2019-10" db="EMBL/GenBank/DDBJ databases">
        <title>Draft genome sequence of Marinobacter hydrocarbonoclasticus NCT7M from the microbiome of the marine copepod.</title>
        <authorList>
            <person name="Nuttall R."/>
            <person name="Sharma G."/>
            <person name="Moisander P."/>
        </authorList>
    </citation>
    <scope>NUCLEOTIDE SEQUENCE [LARGE SCALE GENOMIC DNA]</scope>
    <source>
        <strain evidence="1 2">NCT7M</strain>
    </source>
</reference>
<name>A0A833JPM7_MARNT</name>
<sequence length="50" mass="5539">MGLLPNLSSREMTCSQGSSAWLTEQGRYDTINADFHSAPVCLNQFFVSDL</sequence>
<dbReference type="EMBL" id="WBMP01000010">
    <property type="protein sequence ID" value="KAE8545191.1"/>
    <property type="molecule type" value="Genomic_DNA"/>
</dbReference>
<accession>A0A833JPM7</accession>
<proteinExistence type="predicted"/>
<evidence type="ECO:0000313" key="1">
    <source>
        <dbReference type="EMBL" id="KAE8545191.1"/>
    </source>
</evidence>
<evidence type="ECO:0000313" key="2">
    <source>
        <dbReference type="Proteomes" id="UP000469950"/>
    </source>
</evidence>
<protein>
    <submittedName>
        <fullName evidence="1">Uncharacterized protein</fullName>
    </submittedName>
</protein>
<comment type="caution">
    <text evidence="1">The sequence shown here is derived from an EMBL/GenBank/DDBJ whole genome shotgun (WGS) entry which is preliminary data.</text>
</comment>
<dbReference type="AlphaFoldDB" id="A0A833JPM7"/>
<dbReference type="Proteomes" id="UP000469950">
    <property type="component" value="Unassembled WGS sequence"/>
</dbReference>
<gene>
    <name evidence="1" type="ORF">F6453_2522</name>
</gene>